<dbReference type="SUPFAM" id="SSF51735">
    <property type="entry name" value="NAD(P)-binding Rossmann-fold domains"/>
    <property type="match status" value="1"/>
</dbReference>
<accession>A0A7L9FJU4</accession>
<evidence type="ECO:0000259" key="2">
    <source>
        <dbReference type="Pfam" id="PF01370"/>
    </source>
</evidence>
<dbReference type="FunCoup" id="A0A7L9FJU4">
    <property type="interactions" value="14"/>
</dbReference>
<dbReference type="KEGG" id="thel:IG193_01460"/>
<dbReference type="CDD" id="cd05234">
    <property type="entry name" value="UDP_G4E_2_SDR_e"/>
    <property type="match status" value="1"/>
</dbReference>
<dbReference type="Gene3D" id="3.90.25.10">
    <property type="entry name" value="UDP-galactose 4-epimerase, domain 1"/>
    <property type="match status" value="2"/>
</dbReference>
<dbReference type="GeneID" id="59148522"/>
<dbReference type="InParanoid" id="A0A7L9FJU4"/>
<proteinExistence type="inferred from homology"/>
<protein>
    <submittedName>
        <fullName evidence="3">SDR family NAD(P)-dependent oxidoreductase</fullName>
    </submittedName>
</protein>
<keyword evidence="4" id="KW-1185">Reference proteome</keyword>
<evidence type="ECO:0000256" key="1">
    <source>
        <dbReference type="ARBA" id="ARBA00007637"/>
    </source>
</evidence>
<dbReference type="EMBL" id="CP062310">
    <property type="protein sequence ID" value="QOJ79156.1"/>
    <property type="molecule type" value="Genomic_DNA"/>
</dbReference>
<gene>
    <name evidence="3" type="ORF">IG193_01460</name>
</gene>
<dbReference type="Gene3D" id="3.40.50.720">
    <property type="entry name" value="NAD(P)-binding Rossmann-like Domain"/>
    <property type="match status" value="1"/>
</dbReference>
<reference evidence="3 4" key="1">
    <citation type="submission" date="2020-10" db="EMBL/GenBank/DDBJ databases">
        <title>Thermofilum lucidum 3507LT sp. nov. a novel member of Thermofilaceae family isolated from Chile hot spring, and proposal of description order Thermofilales.</title>
        <authorList>
            <person name="Zayulina K.S."/>
            <person name="Elcheninov A.G."/>
            <person name="Toshchakov S.V."/>
            <person name="Kublanov I.V."/>
        </authorList>
    </citation>
    <scope>NUCLEOTIDE SEQUENCE [LARGE SCALE GENOMIC DNA]</scope>
    <source>
        <strain evidence="3 4">3507LT</strain>
    </source>
</reference>
<dbReference type="Pfam" id="PF01370">
    <property type="entry name" value="Epimerase"/>
    <property type="match status" value="1"/>
</dbReference>
<evidence type="ECO:0000313" key="3">
    <source>
        <dbReference type="EMBL" id="QOJ79156.1"/>
    </source>
</evidence>
<comment type="similarity">
    <text evidence="1">Belongs to the NAD(P)-dependent epimerase/dehydratase family.</text>
</comment>
<dbReference type="AlphaFoldDB" id="A0A7L9FJU4"/>
<evidence type="ECO:0000313" key="4">
    <source>
        <dbReference type="Proteomes" id="UP000594121"/>
    </source>
</evidence>
<dbReference type="Proteomes" id="UP000594121">
    <property type="component" value="Chromosome"/>
</dbReference>
<dbReference type="PANTHER" id="PTHR43000">
    <property type="entry name" value="DTDP-D-GLUCOSE 4,6-DEHYDRATASE-RELATED"/>
    <property type="match status" value="1"/>
</dbReference>
<name>A0A7L9FJU4_9CREN</name>
<dbReference type="RefSeq" id="WP_192819128.1">
    <property type="nucleotide sequence ID" value="NZ_CP062310.1"/>
</dbReference>
<feature type="domain" description="NAD-dependent epimerase/dehydratase" evidence="2">
    <location>
        <begin position="3"/>
        <end position="235"/>
    </location>
</feature>
<dbReference type="InterPro" id="IPR036291">
    <property type="entry name" value="NAD(P)-bd_dom_sf"/>
</dbReference>
<organism evidence="3 4">
    <name type="scientific">Infirmifilum lucidum</name>
    <dbReference type="NCBI Taxonomy" id="2776706"/>
    <lineage>
        <taxon>Archaea</taxon>
        <taxon>Thermoproteota</taxon>
        <taxon>Thermoprotei</taxon>
        <taxon>Thermofilales</taxon>
        <taxon>Thermofilaceae</taxon>
        <taxon>Infirmifilum</taxon>
    </lineage>
</organism>
<dbReference type="InterPro" id="IPR001509">
    <property type="entry name" value="Epimerase_deHydtase"/>
</dbReference>
<sequence>MRVVVTGGAGFIGSHLAERLVREGYSVVVFDNFSSGRIENLLSVLDEVEVVRGDLRSPSDLEKAFEKRVDAVFHFAANPEVRVGDPQEHFENNILATHNLLEAMRRHGVRDVVFASTSTVYGDAKVLPTPEDYGSMRPISLYGASKLSCESLLSAYAHTFGFKAVALRYANVVGPRAKRGVVRDFVWKLLQNPRELEILGDGTQKKSYVWIEDAVEATLHAWLATQGGFEAYNVGSEDSITVVEVADIVVEVMGLSGVHYKFTGGVDGGRGWVGDVKYMHLDISKLVSLGWKPKHNSREAVRKAAKNALEELKPA</sequence>